<sequence>MPLAVKPYVSEVTSFLQDLKARNPELEAQQKNGRARLWDREQDAELRARFDAGQVPQKPYVYGTE</sequence>
<protein>
    <submittedName>
        <fullName evidence="1">Uncharacterized protein</fullName>
    </submittedName>
</protein>
<dbReference type="InterPro" id="IPR021853">
    <property type="entry name" value="DUF3460"/>
</dbReference>
<name>A0A1J5PJP0_9ZZZZ</name>
<dbReference type="Pfam" id="PF11943">
    <property type="entry name" value="DUF3460"/>
    <property type="match status" value="1"/>
</dbReference>
<comment type="caution">
    <text evidence="1">The sequence shown here is derived from an EMBL/GenBank/DDBJ whole genome shotgun (WGS) entry which is preliminary data.</text>
</comment>
<accession>A0A1J5PJP0</accession>
<evidence type="ECO:0000313" key="1">
    <source>
        <dbReference type="EMBL" id="OIQ71785.1"/>
    </source>
</evidence>
<dbReference type="EMBL" id="MLJW01003560">
    <property type="protein sequence ID" value="OIQ71785.1"/>
    <property type="molecule type" value="Genomic_DNA"/>
</dbReference>
<reference evidence="1" key="1">
    <citation type="submission" date="2016-10" db="EMBL/GenBank/DDBJ databases">
        <title>Sequence of Gallionella enrichment culture.</title>
        <authorList>
            <person name="Poehlein A."/>
            <person name="Muehling M."/>
            <person name="Daniel R."/>
        </authorList>
    </citation>
    <scope>NUCLEOTIDE SEQUENCE</scope>
</reference>
<organism evidence="1">
    <name type="scientific">mine drainage metagenome</name>
    <dbReference type="NCBI Taxonomy" id="410659"/>
    <lineage>
        <taxon>unclassified sequences</taxon>
        <taxon>metagenomes</taxon>
        <taxon>ecological metagenomes</taxon>
    </lineage>
</organism>
<gene>
    <name evidence="1" type="ORF">GALL_465950</name>
</gene>
<proteinExistence type="predicted"/>
<dbReference type="AlphaFoldDB" id="A0A1J5PJP0"/>